<evidence type="ECO:0000256" key="2">
    <source>
        <dbReference type="ARBA" id="ARBA00022857"/>
    </source>
</evidence>
<keyword evidence="5" id="KW-0641">Proline biosynthesis</keyword>
<dbReference type="InterPro" id="IPR008927">
    <property type="entry name" value="6-PGluconate_DH-like_C_sf"/>
</dbReference>
<evidence type="ECO:0000259" key="9">
    <source>
        <dbReference type="Pfam" id="PF14748"/>
    </source>
</evidence>
<keyword evidence="3 5" id="KW-0560">Oxidoreductase</keyword>
<dbReference type="Gene3D" id="3.40.50.720">
    <property type="entry name" value="NAD(P)-binding Rossmann-like Domain"/>
    <property type="match status" value="1"/>
</dbReference>
<gene>
    <name evidence="5 10" type="primary">proC</name>
    <name evidence="10" type="ORF">GlitD10_1080</name>
</gene>
<evidence type="ECO:0000256" key="6">
    <source>
        <dbReference type="NCBIfam" id="TIGR00112"/>
    </source>
</evidence>
<dbReference type="Gene3D" id="1.10.3730.10">
    <property type="entry name" value="ProC C-terminal domain-like"/>
    <property type="match status" value="1"/>
</dbReference>
<evidence type="ECO:0000259" key="8">
    <source>
        <dbReference type="Pfam" id="PF03807"/>
    </source>
</evidence>
<reference evidence="10 11" key="1">
    <citation type="submission" date="2016-10" db="EMBL/GenBank/DDBJ databases">
        <title>Description of Gloeomargarita lithophora gen. nov., sp. nov., a thylakoid-bearing basal-branching cyanobacterium with intracellular carbonates, and proposal for Gloeomargaritales ord. nov.</title>
        <authorList>
            <person name="Moreira D."/>
            <person name="Tavera R."/>
            <person name="Benzerara K."/>
            <person name="Skouri-Panet F."/>
            <person name="Couradeau E."/>
            <person name="Gerard E."/>
            <person name="Loussert C."/>
            <person name="Novelo E."/>
            <person name="Zivanovic Y."/>
            <person name="Lopez-Garcia P."/>
        </authorList>
    </citation>
    <scope>NUCLEOTIDE SEQUENCE [LARGE SCALE GENOMIC DNA]</scope>
    <source>
        <strain evidence="10 11">D10</strain>
    </source>
</reference>
<proteinExistence type="inferred from homology"/>
<accession>A0A1J0ABU1</accession>
<dbReference type="EC" id="1.5.1.2" evidence="5 6"/>
<dbReference type="GO" id="GO:0004735">
    <property type="term" value="F:pyrroline-5-carboxylate reductase activity"/>
    <property type="evidence" value="ECO:0007669"/>
    <property type="project" value="UniProtKB-UniRule"/>
</dbReference>
<comment type="catalytic activity">
    <reaction evidence="5">
        <text>L-proline + NADP(+) = (S)-1-pyrroline-5-carboxylate + NADPH + 2 H(+)</text>
        <dbReference type="Rhea" id="RHEA:14109"/>
        <dbReference type="ChEBI" id="CHEBI:15378"/>
        <dbReference type="ChEBI" id="CHEBI:17388"/>
        <dbReference type="ChEBI" id="CHEBI:57783"/>
        <dbReference type="ChEBI" id="CHEBI:58349"/>
        <dbReference type="ChEBI" id="CHEBI:60039"/>
        <dbReference type="EC" id="1.5.1.2"/>
    </reaction>
</comment>
<protein>
    <recommendedName>
        <fullName evidence="5 6">Pyrroline-5-carboxylate reductase</fullName>
        <shortName evidence="5">P5C reductase</shortName>
        <shortName evidence="5">P5CR</shortName>
        <ecNumber evidence="5 6">1.5.1.2</ecNumber>
    </recommendedName>
    <alternativeName>
        <fullName evidence="5">PCA reductase</fullName>
    </alternativeName>
</protein>
<dbReference type="InterPro" id="IPR000304">
    <property type="entry name" value="Pyrroline-COOH_reductase"/>
</dbReference>
<dbReference type="Pfam" id="PF14748">
    <property type="entry name" value="P5CR_dimer"/>
    <property type="match status" value="1"/>
</dbReference>
<dbReference type="Proteomes" id="UP000180235">
    <property type="component" value="Chromosome"/>
</dbReference>
<evidence type="ECO:0000256" key="4">
    <source>
        <dbReference type="ARBA" id="ARBA00058118"/>
    </source>
</evidence>
<dbReference type="Pfam" id="PF03807">
    <property type="entry name" value="F420_oxidored"/>
    <property type="match status" value="1"/>
</dbReference>
<dbReference type="SUPFAM" id="SSF51735">
    <property type="entry name" value="NAD(P)-binding Rossmann-fold domains"/>
    <property type="match status" value="1"/>
</dbReference>
<dbReference type="PIRSF" id="PIRSF000193">
    <property type="entry name" value="Pyrrol-5-carb_rd"/>
    <property type="match status" value="1"/>
</dbReference>
<evidence type="ECO:0000313" key="11">
    <source>
        <dbReference type="Proteomes" id="UP000180235"/>
    </source>
</evidence>
<dbReference type="RefSeq" id="WP_071453990.1">
    <property type="nucleotide sequence ID" value="NZ_CP017675.1"/>
</dbReference>
<keyword evidence="11" id="KW-1185">Reference proteome</keyword>
<evidence type="ECO:0000256" key="3">
    <source>
        <dbReference type="ARBA" id="ARBA00023002"/>
    </source>
</evidence>
<keyword evidence="5" id="KW-0028">Amino-acid biosynthesis</keyword>
<dbReference type="InterPro" id="IPR028939">
    <property type="entry name" value="P5C_Rdtase_cat_N"/>
</dbReference>
<dbReference type="GO" id="GO:0055129">
    <property type="term" value="P:L-proline biosynthetic process"/>
    <property type="evidence" value="ECO:0007669"/>
    <property type="project" value="UniProtKB-UniRule"/>
</dbReference>
<organism evidence="10 11">
    <name type="scientific">Gloeomargarita lithophora Alchichica-D10</name>
    <dbReference type="NCBI Taxonomy" id="1188229"/>
    <lineage>
        <taxon>Bacteria</taxon>
        <taxon>Bacillati</taxon>
        <taxon>Cyanobacteriota</taxon>
        <taxon>Cyanophyceae</taxon>
        <taxon>Gloeomargaritales</taxon>
        <taxon>Gloeomargaritaceae</taxon>
        <taxon>Gloeomargarita</taxon>
    </lineage>
</organism>
<dbReference type="KEGG" id="glt:GlitD10_1080"/>
<comment type="subcellular location">
    <subcellularLocation>
        <location evidence="5">Cytoplasm</location>
    </subcellularLocation>
</comment>
<feature type="binding site" evidence="7">
    <location>
        <begin position="70"/>
        <end position="73"/>
    </location>
    <ligand>
        <name>NADP(+)</name>
        <dbReference type="ChEBI" id="CHEBI:58349"/>
    </ligand>
</feature>
<feature type="domain" description="Pyrroline-5-carboxylate reductase dimerisation" evidence="9">
    <location>
        <begin position="160"/>
        <end position="264"/>
    </location>
</feature>
<dbReference type="EMBL" id="CP017675">
    <property type="protein sequence ID" value="APB33400.1"/>
    <property type="molecule type" value="Genomic_DNA"/>
</dbReference>
<comment type="function">
    <text evidence="4 5">Catalyzes the reduction of 1-pyrroline-5-carboxylate (PCA) to L-proline.</text>
</comment>
<evidence type="ECO:0000256" key="1">
    <source>
        <dbReference type="ARBA" id="ARBA00005525"/>
    </source>
</evidence>
<evidence type="ECO:0000256" key="7">
    <source>
        <dbReference type="PIRSR" id="PIRSR000193-1"/>
    </source>
</evidence>
<dbReference type="AlphaFoldDB" id="A0A1J0ABU1"/>
<dbReference type="FunFam" id="1.10.3730.10:FF:000001">
    <property type="entry name" value="Pyrroline-5-carboxylate reductase"/>
    <property type="match status" value="1"/>
</dbReference>
<dbReference type="SUPFAM" id="SSF48179">
    <property type="entry name" value="6-phosphogluconate dehydrogenase C-terminal domain-like"/>
    <property type="match status" value="1"/>
</dbReference>
<dbReference type="UniPathway" id="UPA00098">
    <property type="reaction ID" value="UER00361"/>
</dbReference>
<evidence type="ECO:0000256" key="5">
    <source>
        <dbReference type="HAMAP-Rule" id="MF_01925"/>
    </source>
</evidence>
<dbReference type="GO" id="GO:0005737">
    <property type="term" value="C:cytoplasm"/>
    <property type="evidence" value="ECO:0007669"/>
    <property type="project" value="UniProtKB-SubCell"/>
</dbReference>
<dbReference type="InterPro" id="IPR036291">
    <property type="entry name" value="NAD(P)-bd_dom_sf"/>
</dbReference>
<dbReference type="PANTHER" id="PTHR11645">
    <property type="entry name" value="PYRROLINE-5-CARBOXYLATE REDUCTASE"/>
    <property type="match status" value="1"/>
</dbReference>
<dbReference type="STRING" id="1188229.GlitD10_1080"/>
<dbReference type="PANTHER" id="PTHR11645:SF0">
    <property type="entry name" value="PYRROLINE-5-CARBOXYLATE REDUCTASE 3"/>
    <property type="match status" value="1"/>
</dbReference>
<feature type="domain" description="Pyrroline-5-carboxylate reductase catalytic N-terminal" evidence="8">
    <location>
        <begin position="4"/>
        <end position="98"/>
    </location>
</feature>
<dbReference type="OrthoDB" id="9805754at2"/>
<comment type="pathway">
    <text evidence="5">Amino-acid biosynthesis; L-proline biosynthesis; L-proline from L-glutamate 5-semialdehyde: step 1/1.</text>
</comment>
<name>A0A1J0ABU1_9CYAN</name>
<feature type="binding site" evidence="7">
    <location>
        <position position="57"/>
    </location>
    <ligand>
        <name>NADPH</name>
        <dbReference type="ChEBI" id="CHEBI:57783"/>
    </ligand>
</feature>
<dbReference type="InterPro" id="IPR029036">
    <property type="entry name" value="P5CR_dimer"/>
</dbReference>
<comment type="catalytic activity">
    <reaction evidence="5">
        <text>L-proline + NAD(+) = (S)-1-pyrroline-5-carboxylate + NADH + 2 H(+)</text>
        <dbReference type="Rhea" id="RHEA:14105"/>
        <dbReference type="ChEBI" id="CHEBI:15378"/>
        <dbReference type="ChEBI" id="CHEBI:17388"/>
        <dbReference type="ChEBI" id="CHEBI:57540"/>
        <dbReference type="ChEBI" id="CHEBI:57945"/>
        <dbReference type="ChEBI" id="CHEBI:60039"/>
        <dbReference type="EC" id="1.5.1.2"/>
    </reaction>
</comment>
<sequence length="265" mass="27454">MTYRLGVIGGGRMGSALVAGLLAEKIYTPAEIIISHPRPERRQFWADTYGVGVSGDNPTAAAASQVVLVAVKPQQFAQVGLDLQGSNPGAVYISVLAGTTLATLETAVPGRPWVRAMPNTPVQVRSGMTALAWGGQVSEPQQQWAVQLFKAVGQVVCVPETYLNGVTALAGSGPGYVALLVEALIDGGVLVGLPRALATQLALQTILGTAQLLQQQSLSPAELKAQVMSPGGTTSAGLLCLERQGVRGALMQAVQSAYQRAQTLG</sequence>
<feature type="binding site" evidence="7">
    <location>
        <begin position="8"/>
        <end position="13"/>
    </location>
    <ligand>
        <name>NADP(+)</name>
        <dbReference type="ChEBI" id="CHEBI:58349"/>
    </ligand>
</feature>
<comment type="similarity">
    <text evidence="1 5">Belongs to the pyrroline-5-carboxylate reductase family.</text>
</comment>
<dbReference type="HAMAP" id="MF_01925">
    <property type="entry name" value="P5C_reductase"/>
    <property type="match status" value="1"/>
</dbReference>
<evidence type="ECO:0000313" key="10">
    <source>
        <dbReference type="EMBL" id="APB33400.1"/>
    </source>
</evidence>
<keyword evidence="2 5" id="KW-0521">NADP</keyword>
<keyword evidence="5" id="KW-0963">Cytoplasm</keyword>
<dbReference type="NCBIfam" id="TIGR00112">
    <property type="entry name" value="proC"/>
    <property type="match status" value="1"/>
</dbReference>